<proteinExistence type="inferred from homology"/>
<keyword evidence="4" id="KW-0732">Signal</keyword>
<evidence type="ECO:0000313" key="6">
    <source>
        <dbReference type="EMBL" id="GMI28705.1"/>
    </source>
</evidence>
<dbReference type="InterPro" id="IPR028427">
    <property type="entry name" value="Met_Sox_Rdtase_MsrB"/>
</dbReference>
<sequence>MSILSFHTVTSFLVLLFILFISRTSDGLCPKISRRALLSSSSSLLLPFSPSTATASTTVTAAKTYSFEKSDREWQYILSGQQYNILRKGGTEPPYASILENEKRAGTFICAGCRTPLFDSSAKFNSGTGWPSFATALPGVEVTSNNPAALLLTGIELKCGNCGGHLGDVFGDGVLFPGTPAAVSKKRHCIDGYSLIFVPENGGDEVIGDTPGRKKEMPKWMEPPSITPRQRS</sequence>
<feature type="region of interest" description="Disordered" evidence="3">
    <location>
        <begin position="209"/>
        <end position="232"/>
    </location>
</feature>
<dbReference type="SUPFAM" id="SSF51316">
    <property type="entry name" value="Mss4-like"/>
    <property type="match status" value="1"/>
</dbReference>
<dbReference type="InterPro" id="IPR011057">
    <property type="entry name" value="Mss4-like_sf"/>
</dbReference>
<dbReference type="PROSITE" id="PS51790">
    <property type="entry name" value="MSRB"/>
    <property type="match status" value="1"/>
</dbReference>
<protein>
    <recommendedName>
        <fullName evidence="5">MsrB domain-containing protein</fullName>
    </recommendedName>
</protein>
<evidence type="ECO:0000259" key="5">
    <source>
        <dbReference type="PROSITE" id="PS51790"/>
    </source>
</evidence>
<dbReference type="Gene3D" id="2.170.150.20">
    <property type="entry name" value="Peptide methionine sulfoxide reductase"/>
    <property type="match status" value="1"/>
</dbReference>
<evidence type="ECO:0000256" key="2">
    <source>
        <dbReference type="ARBA" id="ARBA00023002"/>
    </source>
</evidence>
<evidence type="ECO:0000313" key="7">
    <source>
        <dbReference type="Proteomes" id="UP001165065"/>
    </source>
</evidence>
<comment type="similarity">
    <text evidence="1">Belongs to the MsrB Met sulfoxide reductase family.</text>
</comment>
<dbReference type="PANTHER" id="PTHR10173:SF57">
    <property type="entry name" value="PEPTIDE-METHIONINE (R)-S-OXIDE REDUCTASE"/>
    <property type="match status" value="1"/>
</dbReference>
<dbReference type="OrthoDB" id="44061at2759"/>
<gene>
    <name evidence="6" type="ORF">TrCOL_g12123</name>
</gene>
<dbReference type="InterPro" id="IPR002579">
    <property type="entry name" value="Met_Sox_Rdtase_MsrB_dom"/>
</dbReference>
<accession>A0A9W7G243</accession>
<dbReference type="GO" id="GO:0005737">
    <property type="term" value="C:cytoplasm"/>
    <property type="evidence" value="ECO:0007669"/>
    <property type="project" value="TreeGrafter"/>
</dbReference>
<dbReference type="PANTHER" id="PTHR10173">
    <property type="entry name" value="METHIONINE SULFOXIDE REDUCTASE"/>
    <property type="match status" value="1"/>
</dbReference>
<reference evidence="7" key="1">
    <citation type="journal article" date="2023" name="Commun. Biol.">
        <title>Genome analysis of Parmales, the sister group of diatoms, reveals the evolutionary specialization of diatoms from phago-mixotrophs to photoautotrophs.</title>
        <authorList>
            <person name="Ban H."/>
            <person name="Sato S."/>
            <person name="Yoshikawa S."/>
            <person name="Yamada K."/>
            <person name="Nakamura Y."/>
            <person name="Ichinomiya M."/>
            <person name="Sato N."/>
            <person name="Blanc-Mathieu R."/>
            <person name="Endo H."/>
            <person name="Kuwata A."/>
            <person name="Ogata H."/>
        </authorList>
    </citation>
    <scope>NUCLEOTIDE SEQUENCE [LARGE SCALE GENOMIC DNA]</scope>
</reference>
<feature type="domain" description="MsrB" evidence="5">
    <location>
        <begin position="71"/>
        <end position="200"/>
    </location>
</feature>
<feature type="signal peptide" evidence="4">
    <location>
        <begin position="1"/>
        <end position="27"/>
    </location>
</feature>
<evidence type="ECO:0000256" key="4">
    <source>
        <dbReference type="SAM" id="SignalP"/>
    </source>
</evidence>
<dbReference type="Pfam" id="PF01641">
    <property type="entry name" value="SelR"/>
    <property type="match status" value="1"/>
</dbReference>
<dbReference type="GO" id="GO:0006979">
    <property type="term" value="P:response to oxidative stress"/>
    <property type="evidence" value="ECO:0007669"/>
    <property type="project" value="InterPro"/>
</dbReference>
<keyword evidence="2" id="KW-0560">Oxidoreductase</keyword>
<keyword evidence="7" id="KW-1185">Reference proteome</keyword>
<dbReference type="GO" id="GO:0033743">
    <property type="term" value="F:peptide-methionine (R)-S-oxide reductase activity"/>
    <property type="evidence" value="ECO:0007669"/>
    <property type="project" value="InterPro"/>
</dbReference>
<comment type="caution">
    <text evidence="6">The sequence shown here is derived from an EMBL/GenBank/DDBJ whole genome shotgun (WGS) entry which is preliminary data.</text>
</comment>
<dbReference type="Proteomes" id="UP001165065">
    <property type="component" value="Unassembled WGS sequence"/>
</dbReference>
<evidence type="ECO:0000256" key="3">
    <source>
        <dbReference type="SAM" id="MobiDB-lite"/>
    </source>
</evidence>
<dbReference type="AlphaFoldDB" id="A0A9W7G243"/>
<name>A0A9W7G243_9STRA</name>
<feature type="chain" id="PRO_5040755101" description="MsrB domain-containing protein" evidence="4">
    <location>
        <begin position="28"/>
        <end position="232"/>
    </location>
</feature>
<evidence type="ECO:0000256" key="1">
    <source>
        <dbReference type="ARBA" id="ARBA00007174"/>
    </source>
</evidence>
<organism evidence="6 7">
    <name type="scientific">Triparma columacea</name>
    <dbReference type="NCBI Taxonomy" id="722753"/>
    <lineage>
        <taxon>Eukaryota</taxon>
        <taxon>Sar</taxon>
        <taxon>Stramenopiles</taxon>
        <taxon>Ochrophyta</taxon>
        <taxon>Bolidophyceae</taxon>
        <taxon>Parmales</taxon>
        <taxon>Triparmaceae</taxon>
        <taxon>Triparma</taxon>
    </lineage>
</organism>
<dbReference type="EMBL" id="BRYA01000667">
    <property type="protein sequence ID" value="GMI28705.1"/>
    <property type="molecule type" value="Genomic_DNA"/>
</dbReference>
<dbReference type="GO" id="GO:0030091">
    <property type="term" value="P:protein repair"/>
    <property type="evidence" value="ECO:0007669"/>
    <property type="project" value="InterPro"/>
</dbReference>